<reference evidence="6" key="1">
    <citation type="submission" date="2020-02" db="EMBL/GenBank/DDBJ databases">
        <authorList>
            <person name="Meier V. D."/>
        </authorList>
    </citation>
    <scope>NUCLEOTIDE SEQUENCE</scope>
    <source>
        <strain evidence="6">AVDCRST_MAG46</strain>
    </source>
</reference>
<dbReference type="PANTHER" id="PTHR11748">
    <property type="entry name" value="D-LACTATE DEHYDROGENASE"/>
    <property type="match status" value="1"/>
</dbReference>
<dbReference type="InterPro" id="IPR016169">
    <property type="entry name" value="FAD-bd_PCMH_sub2"/>
</dbReference>
<evidence type="ECO:0000256" key="3">
    <source>
        <dbReference type="ARBA" id="ARBA00022827"/>
    </source>
</evidence>
<dbReference type="EMBL" id="CADCUD010000177">
    <property type="protein sequence ID" value="CAA9351623.1"/>
    <property type="molecule type" value="Genomic_DNA"/>
</dbReference>
<dbReference type="GO" id="GO:0071949">
    <property type="term" value="F:FAD binding"/>
    <property type="evidence" value="ECO:0007669"/>
    <property type="project" value="InterPro"/>
</dbReference>
<keyword evidence="4 6" id="KW-0560">Oxidoreductase</keyword>
<dbReference type="SUPFAM" id="SSF55103">
    <property type="entry name" value="FAD-linked oxidases, C-terminal domain"/>
    <property type="match status" value="1"/>
</dbReference>
<evidence type="ECO:0000313" key="6">
    <source>
        <dbReference type="EMBL" id="CAA9351623.1"/>
    </source>
</evidence>
<dbReference type="InterPro" id="IPR006094">
    <property type="entry name" value="Oxid_FAD_bind_N"/>
</dbReference>
<keyword evidence="2" id="KW-0285">Flavoprotein</keyword>
<organism evidence="6">
    <name type="scientific">uncultured Nocardioidaceae bacterium</name>
    <dbReference type="NCBI Taxonomy" id="253824"/>
    <lineage>
        <taxon>Bacteria</taxon>
        <taxon>Bacillati</taxon>
        <taxon>Actinomycetota</taxon>
        <taxon>Actinomycetes</taxon>
        <taxon>Propionibacteriales</taxon>
        <taxon>Nocardioidaceae</taxon>
        <taxon>environmental samples</taxon>
    </lineage>
</organism>
<dbReference type="Pfam" id="PF02913">
    <property type="entry name" value="FAD-oxidase_C"/>
    <property type="match status" value="1"/>
</dbReference>
<dbReference type="Pfam" id="PF01565">
    <property type="entry name" value="FAD_binding_4"/>
    <property type="match status" value="1"/>
</dbReference>
<dbReference type="PROSITE" id="PS51387">
    <property type="entry name" value="FAD_PCMH"/>
    <property type="match status" value="1"/>
</dbReference>
<name>A0A6J4MCF4_9ACTN</name>
<dbReference type="Gene3D" id="3.30.465.10">
    <property type="match status" value="1"/>
</dbReference>
<comment type="cofactor">
    <cofactor evidence="1">
        <name>FAD</name>
        <dbReference type="ChEBI" id="CHEBI:57692"/>
    </cofactor>
</comment>
<dbReference type="InterPro" id="IPR004113">
    <property type="entry name" value="FAD-bd_oxidored_4_C"/>
</dbReference>
<evidence type="ECO:0000256" key="2">
    <source>
        <dbReference type="ARBA" id="ARBA00022630"/>
    </source>
</evidence>
<proteinExistence type="predicted"/>
<evidence type="ECO:0000256" key="4">
    <source>
        <dbReference type="ARBA" id="ARBA00023002"/>
    </source>
</evidence>
<dbReference type="PANTHER" id="PTHR11748:SF103">
    <property type="entry name" value="GLYCOLATE OXIDASE SUBUNIT GLCE"/>
    <property type="match status" value="1"/>
</dbReference>
<gene>
    <name evidence="6" type="ORF">AVDCRST_MAG46-2626</name>
</gene>
<accession>A0A6J4MCF4</accession>
<dbReference type="GO" id="GO:0019154">
    <property type="term" value="F:glycolate dehydrogenase activity"/>
    <property type="evidence" value="ECO:0007669"/>
    <property type="project" value="UniProtKB-EC"/>
</dbReference>
<dbReference type="InterPro" id="IPR036318">
    <property type="entry name" value="FAD-bd_PCMH-like_sf"/>
</dbReference>
<keyword evidence="3" id="KW-0274">FAD</keyword>
<dbReference type="InterPro" id="IPR016166">
    <property type="entry name" value="FAD-bd_PCMH"/>
</dbReference>
<evidence type="ECO:0000259" key="5">
    <source>
        <dbReference type="PROSITE" id="PS51387"/>
    </source>
</evidence>
<protein>
    <submittedName>
        <fullName evidence="6">Glycolate dehydrogenase, FAD-binding subunit GlcE</fullName>
        <ecNumber evidence="6">1.1.99.14</ecNumber>
    </submittedName>
</protein>
<dbReference type="InterPro" id="IPR016164">
    <property type="entry name" value="FAD-linked_Oxase-like_C"/>
</dbReference>
<dbReference type="EC" id="1.1.99.14" evidence="6"/>
<dbReference type="AlphaFoldDB" id="A0A6J4MCF4"/>
<dbReference type="SUPFAM" id="SSF56176">
    <property type="entry name" value="FAD-binding/transporter-associated domain-like"/>
    <property type="match status" value="1"/>
</dbReference>
<evidence type="ECO:0000256" key="1">
    <source>
        <dbReference type="ARBA" id="ARBA00001974"/>
    </source>
</evidence>
<sequence>MPTATTLDAAGRAAIGSACEDVRDAGEADDVDGVPAAVVARPTSAEQVSEVLRAADAHGLTVVPAGRRTKLTWGRPPTRLDVLLDVSGLDRVLEHAAGDLIVVTEAGARLSDVQDTVSASGQMLAVDETVPGSSIGGTLATATSGPGRLSTGTMRDLLIGVSMVRPDGVVAKAGGRVVKNVAGYDVGKLLVGSFGTLAVVTEAVFRLHPLPTTRRWVTAPFDDAAQGYRLTRQVLHSQSVPQGLEVDWPAEGPGTVGVLLAGKEEGVAGRTSTVLSMLGADAQQTGAAPAGWSAYPWDPTATGDERSTALKLTFALSGLPDVLRATRSSGIPIALRGSAGAGVVYAAFPPATGVDAVSAAVEALRAVCARHGGSLVVLDAPAVVKQVVDTWGPIAAIDLMRRVKERFDPHLRLSPGRFVGGI</sequence>
<feature type="domain" description="FAD-binding PCMH-type" evidence="5">
    <location>
        <begin position="31"/>
        <end position="210"/>
    </location>
</feature>